<dbReference type="Pfam" id="PF00512">
    <property type="entry name" value="HisKA"/>
    <property type="match status" value="1"/>
</dbReference>
<evidence type="ECO:0000256" key="8">
    <source>
        <dbReference type="ARBA" id="ARBA00022989"/>
    </source>
</evidence>
<dbReference type="InterPro" id="IPR036097">
    <property type="entry name" value="HisK_dim/P_sf"/>
</dbReference>
<dbReference type="EMBL" id="BJLP01000006">
    <property type="protein sequence ID" value="GEA80147.1"/>
    <property type="molecule type" value="Genomic_DNA"/>
</dbReference>
<evidence type="ECO:0000313" key="15">
    <source>
        <dbReference type="Proteomes" id="UP000315842"/>
    </source>
</evidence>
<keyword evidence="5" id="KW-0808">Transferase</keyword>
<feature type="transmembrane region" description="Helical" evidence="11">
    <location>
        <begin position="27"/>
        <end position="47"/>
    </location>
</feature>
<dbReference type="Gene3D" id="3.30.565.10">
    <property type="entry name" value="Histidine kinase-like ATPase, C-terminal domain"/>
    <property type="match status" value="1"/>
</dbReference>
<dbReference type="InterPro" id="IPR003594">
    <property type="entry name" value="HATPase_dom"/>
</dbReference>
<dbReference type="InterPro" id="IPR005467">
    <property type="entry name" value="His_kinase_dom"/>
</dbReference>
<name>A0A4Y3K877_CELUD</name>
<reference evidence="14 15" key="1">
    <citation type="submission" date="2019-06" db="EMBL/GenBank/DDBJ databases">
        <title>Whole genome shotgun sequence of Cellulomonas uda NBRC 3747.</title>
        <authorList>
            <person name="Hosoyama A."/>
            <person name="Uohara A."/>
            <person name="Ohji S."/>
            <person name="Ichikawa N."/>
        </authorList>
    </citation>
    <scope>NUCLEOTIDE SEQUENCE [LARGE SCALE GENOMIC DNA]</scope>
    <source>
        <strain evidence="14 15">NBRC 3747</strain>
    </source>
</reference>
<dbReference type="PANTHER" id="PTHR43304:SF1">
    <property type="entry name" value="PAC DOMAIN-CONTAINING PROTEIN"/>
    <property type="match status" value="1"/>
</dbReference>
<keyword evidence="7 14" id="KW-0418">Kinase</keyword>
<dbReference type="InterPro" id="IPR003660">
    <property type="entry name" value="HAMP_dom"/>
</dbReference>
<comment type="caution">
    <text evidence="14">The sequence shown here is derived from an EMBL/GenBank/DDBJ whole genome shotgun (WGS) entry which is preliminary data.</text>
</comment>
<evidence type="ECO:0000256" key="6">
    <source>
        <dbReference type="ARBA" id="ARBA00022692"/>
    </source>
</evidence>
<evidence type="ECO:0000256" key="11">
    <source>
        <dbReference type="SAM" id="Phobius"/>
    </source>
</evidence>
<dbReference type="PROSITE" id="PS50109">
    <property type="entry name" value="HIS_KIN"/>
    <property type="match status" value="1"/>
</dbReference>
<dbReference type="Gene3D" id="6.10.340.10">
    <property type="match status" value="1"/>
</dbReference>
<evidence type="ECO:0000259" key="13">
    <source>
        <dbReference type="PROSITE" id="PS50885"/>
    </source>
</evidence>
<dbReference type="CDD" id="cd06225">
    <property type="entry name" value="HAMP"/>
    <property type="match status" value="1"/>
</dbReference>
<dbReference type="SMART" id="SM00387">
    <property type="entry name" value="HATPase_c"/>
    <property type="match status" value="1"/>
</dbReference>
<evidence type="ECO:0000256" key="2">
    <source>
        <dbReference type="ARBA" id="ARBA00004236"/>
    </source>
</evidence>
<feature type="transmembrane region" description="Helical" evidence="11">
    <location>
        <begin position="200"/>
        <end position="223"/>
    </location>
</feature>
<dbReference type="InterPro" id="IPR004358">
    <property type="entry name" value="Sig_transdc_His_kin-like_C"/>
</dbReference>
<dbReference type="PRINTS" id="PR00344">
    <property type="entry name" value="BCTRLSENSOR"/>
</dbReference>
<evidence type="ECO:0000256" key="3">
    <source>
        <dbReference type="ARBA" id="ARBA00012438"/>
    </source>
</evidence>
<feature type="region of interest" description="Disordered" evidence="10">
    <location>
        <begin position="531"/>
        <end position="551"/>
    </location>
</feature>
<dbReference type="SMART" id="SM00304">
    <property type="entry name" value="HAMP"/>
    <property type="match status" value="1"/>
</dbReference>
<feature type="compositionally biased region" description="Low complexity" evidence="10">
    <location>
        <begin position="536"/>
        <end position="551"/>
    </location>
</feature>
<evidence type="ECO:0000313" key="14">
    <source>
        <dbReference type="EMBL" id="GEA80147.1"/>
    </source>
</evidence>
<gene>
    <name evidence="14" type="ORF">CUD01_05910</name>
</gene>
<evidence type="ECO:0000256" key="1">
    <source>
        <dbReference type="ARBA" id="ARBA00000085"/>
    </source>
</evidence>
<keyword evidence="4" id="KW-0597">Phosphoprotein</keyword>
<dbReference type="InterPro" id="IPR003661">
    <property type="entry name" value="HisK_dim/P_dom"/>
</dbReference>
<dbReference type="AlphaFoldDB" id="A0A4Y3K877"/>
<feature type="domain" description="HAMP" evidence="13">
    <location>
        <begin position="225"/>
        <end position="277"/>
    </location>
</feature>
<dbReference type="InterPro" id="IPR036890">
    <property type="entry name" value="HATPase_C_sf"/>
</dbReference>
<dbReference type="PANTHER" id="PTHR43304">
    <property type="entry name" value="PHYTOCHROME-LIKE PROTEIN CPH1"/>
    <property type="match status" value="1"/>
</dbReference>
<protein>
    <recommendedName>
        <fullName evidence="3">histidine kinase</fullName>
        <ecNumber evidence="3">2.7.13.3</ecNumber>
    </recommendedName>
</protein>
<keyword evidence="8 11" id="KW-1133">Transmembrane helix</keyword>
<evidence type="ECO:0000256" key="9">
    <source>
        <dbReference type="ARBA" id="ARBA00023012"/>
    </source>
</evidence>
<dbReference type="Pfam" id="PF05227">
    <property type="entry name" value="CHASE3"/>
    <property type="match status" value="1"/>
</dbReference>
<evidence type="ECO:0000256" key="10">
    <source>
        <dbReference type="SAM" id="MobiDB-lite"/>
    </source>
</evidence>
<comment type="catalytic activity">
    <reaction evidence="1">
        <text>ATP + protein L-histidine = ADP + protein N-phospho-L-histidine.</text>
        <dbReference type="EC" id="2.7.13.3"/>
    </reaction>
</comment>
<keyword evidence="9" id="KW-0902">Two-component regulatory system</keyword>
<dbReference type="GO" id="GO:0005886">
    <property type="term" value="C:plasma membrane"/>
    <property type="evidence" value="ECO:0007669"/>
    <property type="project" value="UniProtKB-SubCell"/>
</dbReference>
<organism evidence="14 15">
    <name type="scientific">Cellulomonas uda</name>
    <dbReference type="NCBI Taxonomy" id="1714"/>
    <lineage>
        <taxon>Bacteria</taxon>
        <taxon>Bacillati</taxon>
        <taxon>Actinomycetota</taxon>
        <taxon>Actinomycetes</taxon>
        <taxon>Micrococcales</taxon>
        <taxon>Cellulomonadaceae</taxon>
        <taxon>Cellulomonas</taxon>
    </lineage>
</organism>
<dbReference type="InterPro" id="IPR052162">
    <property type="entry name" value="Sensor_kinase/Photoreceptor"/>
</dbReference>
<accession>A0A4Y3K877</accession>
<dbReference type="Gene3D" id="1.10.287.130">
    <property type="match status" value="1"/>
</dbReference>
<proteinExistence type="predicted"/>
<evidence type="ECO:0000256" key="7">
    <source>
        <dbReference type="ARBA" id="ARBA00022777"/>
    </source>
</evidence>
<dbReference type="Pfam" id="PF02518">
    <property type="entry name" value="HATPase_c"/>
    <property type="match status" value="1"/>
</dbReference>
<keyword evidence="15" id="KW-1185">Reference proteome</keyword>
<dbReference type="InterPro" id="IPR007891">
    <property type="entry name" value="CHASE3"/>
</dbReference>
<feature type="domain" description="Histidine kinase" evidence="12">
    <location>
        <begin position="313"/>
        <end position="528"/>
    </location>
</feature>
<evidence type="ECO:0000256" key="4">
    <source>
        <dbReference type="ARBA" id="ARBA00022553"/>
    </source>
</evidence>
<dbReference type="Pfam" id="PF00672">
    <property type="entry name" value="HAMP"/>
    <property type="match status" value="1"/>
</dbReference>
<dbReference type="SMART" id="SM00388">
    <property type="entry name" value="HisKA"/>
    <property type="match status" value="1"/>
</dbReference>
<dbReference type="SUPFAM" id="SSF55874">
    <property type="entry name" value="ATPase domain of HSP90 chaperone/DNA topoisomerase II/histidine kinase"/>
    <property type="match status" value="1"/>
</dbReference>
<dbReference type="SUPFAM" id="SSF158472">
    <property type="entry name" value="HAMP domain-like"/>
    <property type="match status" value="1"/>
</dbReference>
<dbReference type="RefSeq" id="WP_244937624.1">
    <property type="nucleotide sequence ID" value="NZ_BJLP01000006.1"/>
</dbReference>
<keyword evidence="6 11" id="KW-0812">Transmembrane</keyword>
<sequence length="551" mass="60071">MSPALAAAATASAGSRGEQTLRERLRGWFSVVGVLLVLVVALAAVAYSQQVQRQEIVTRDLFDAITETDTAYIALIDAETGLRGFALTGERRFLDPYEAASERPIGFVDIARDVARVREDPGTTAAAQRAQDLAQAWYDDYAAPLVAQIEARGPESVKDAQVVQGRARFDEVRAAAVAFVDELRGLRADVADELTTWTRLATLVVPVLVGTIVVLGVGTWIALRRWVIEPLEVVGADARAVASGDLLHPVTVRGPGEVATLAADVEQMRTTLVDEMGRTRDAQREVELAHAQLATQAEELRRSNRDLEQFAYVASHDLQEPLRKVASFTQLLQKRYGGKLDERADQYIEFAVDGAKRMQRLIQDLLGFSRVGRVGKELTEVDLTTALAEAVEQQSEAITDAGAVVTHDPLPVVVGEEPLLVQLFANLVANSVKFRHPGRPARVHVYARETDEGWELACEDDGIGIDPPYAERVFVIFQRLHAKDVYEGTGIGLALCKKIVEFHGGRIWIDQPASGIGTRVCWTLPHNRPGELVETAPPDSAQSAAPAADET</sequence>
<dbReference type="SUPFAM" id="SSF47384">
    <property type="entry name" value="Homodimeric domain of signal transducing histidine kinase"/>
    <property type="match status" value="1"/>
</dbReference>
<dbReference type="Proteomes" id="UP000315842">
    <property type="component" value="Unassembled WGS sequence"/>
</dbReference>
<evidence type="ECO:0000256" key="5">
    <source>
        <dbReference type="ARBA" id="ARBA00022679"/>
    </source>
</evidence>
<evidence type="ECO:0000259" key="12">
    <source>
        <dbReference type="PROSITE" id="PS50109"/>
    </source>
</evidence>
<keyword evidence="11" id="KW-0472">Membrane</keyword>
<dbReference type="GO" id="GO:0000155">
    <property type="term" value="F:phosphorelay sensor kinase activity"/>
    <property type="evidence" value="ECO:0007669"/>
    <property type="project" value="InterPro"/>
</dbReference>
<dbReference type="EC" id="2.7.13.3" evidence="3"/>
<dbReference type="PROSITE" id="PS50885">
    <property type="entry name" value="HAMP"/>
    <property type="match status" value="1"/>
</dbReference>
<comment type="subcellular location">
    <subcellularLocation>
        <location evidence="2">Cell membrane</location>
    </subcellularLocation>
</comment>
<dbReference type="CDD" id="cd00082">
    <property type="entry name" value="HisKA"/>
    <property type="match status" value="1"/>
</dbReference>